<dbReference type="InterPro" id="IPR038792">
    <property type="entry name" value="CFAP97D1/2"/>
</dbReference>
<organism evidence="3 4">
    <name type="scientific">Blattamonas nauphoetae</name>
    <dbReference type="NCBI Taxonomy" id="2049346"/>
    <lineage>
        <taxon>Eukaryota</taxon>
        <taxon>Metamonada</taxon>
        <taxon>Preaxostyla</taxon>
        <taxon>Oxymonadida</taxon>
        <taxon>Blattamonas</taxon>
    </lineage>
</organism>
<proteinExistence type="inferred from homology"/>
<feature type="region of interest" description="Disordered" evidence="2">
    <location>
        <begin position="121"/>
        <end position="291"/>
    </location>
</feature>
<feature type="compositionally biased region" description="Basic and acidic residues" evidence="2">
    <location>
        <begin position="275"/>
        <end position="285"/>
    </location>
</feature>
<dbReference type="EMBL" id="JARBJD010000036">
    <property type="protein sequence ID" value="KAK2958679.1"/>
    <property type="molecule type" value="Genomic_DNA"/>
</dbReference>
<evidence type="ECO:0000256" key="1">
    <source>
        <dbReference type="ARBA" id="ARBA00008315"/>
    </source>
</evidence>
<keyword evidence="4" id="KW-1185">Reference proteome</keyword>
<evidence type="ECO:0000313" key="3">
    <source>
        <dbReference type="EMBL" id="KAK2958679.1"/>
    </source>
</evidence>
<protein>
    <submittedName>
        <fullName evidence="3">KIAA1430 like protein</fullName>
    </submittedName>
</protein>
<feature type="compositionally biased region" description="Basic and acidic residues" evidence="2">
    <location>
        <begin position="124"/>
        <end position="139"/>
    </location>
</feature>
<feature type="compositionally biased region" description="Polar residues" evidence="2">
    <location>
        <begin position="140"/>
        <end position="168"/>
    </location>
</feature>
<evidence type="ECO:0000256" key="2">
    <source>
        <dbReference type="SAM" id="MobiDB-lite"/>
    </source>
</evidence>
<feature type="region of interest" description="Disordered" evidence="2">
    <location>
        <begin position="1"/>
        <end position="63"/>
    </location>
</feature>
<feature type="compositionally biased region" description="Polar residues" evidence="2">
    <location>
        <begin position="181"/>
        <end position="196"/>
    </location>
</feature>
<dbReference type="Pfam" id="PF13879">
    <property type="entry name" value="Hmw_CFAP97"/>
    <property type="match status" value="1"/>
</dbReference>
<comment type="caution">
    <text evidence="3">The sequence shown here is derived from an EMBL/GenBank/DDBJ whole genome shotgun (WGS) entry which is preliminary data.</text>
</comment>
<dbReference type="InterPro" id="IPR029488">
    <property type="entry name" value="Hmw/CFAP97"/>
</dbReference>
<reference evidence="3 4" key="1">
    <citation type="journal article" date="2022" name="bioRxiv">
        <title>Genomics of Preaxostyla Flagellates Illuminates Evolutionary Transitions and the Path Towards Mitochondrial Loss.</title>
        <authorList>
            <person name="Novak L.V.F."/>
            <person name="Treitli S.C."/>
            <person name="Pyrih J."/>
            <person name="Halakuc P."/>
            <person name="Pipaliya S.V."/>
            <person name="Vacek V."/>
            <person name="Brzon O."/>
            <person name="Soukal P."/>
            <person name="Eme L."/>
            <person name="Dacks J.B."/>
            <person name="Karnkowska A."/>
            <person name="Elias M."/>
            <person name="Hampl V."/>
        </authorList>
    </citation>
    <scope>NUCLEOTIDE SEQUENCE [LARGE SCALE GENOMIC DNA]</scope>
    <source>
        <strain evidence="3">NAU3</strain>
        <tissue evidence="3">Gut</tissue>
    </source>
</reference>
<evidence type="ECO:0000313" key="4">
    <source>
        <dbReference type="Proteomes" id="UP001281761"/>
    </source>
</evidence>
<name>A0ABQ9Y4P3_9EUKA</name>
<dbReference type="Proteomes" id="UP001281761">
    <property type="component" value="Unassembled WGS sequence"/>
</dbReference>
<gene>
    <name evidence="3" type="ORF">BLNAU_6448</name>
</gene>
<comment type="similarity">
    <text evidence="1">Belongs to the CFAP97 family.</text>
</comment>
<feature type="compositionally biased region" description="Basic and acidic residues" evidence="2">
    <location>
        <begin position="15"/>
        <end position="24"/>
    </location>
</feature>
<feature type="compositionally biased region" description="Basic and acidic residues" evidence="2">
    <location>
        <begin position="44"/>
        <end position="60"/>
    </location>
</feature>
<accession>A0ABQ9Y4P3</accession>
<sequence>MSAGRPVSNKILARKWKDMDDERHRKNLSQIKSSIDNKPPKKYSHLDTRLKKKQMEEERNSQIQRDNTILLAKMAEIATSDGLIDNSPPEKESSSLNYPYKKRESERIEEENQKLLGVMLKQKGVMDFRSMDRDWEKNKTYASQIRQYPSRPKSQTQNRPMSQTQRGQSGSGEKRSRSGPESRTSMRNQSRTQSRTQSTPGQSSPGKGPGGRQAKPKQTPPVINKKTKKDPQPTPEEESDSEDYAASQKVRQEKSESEESNESPEQSPDSVLQQDTERNEEESQTKESTSA</sequence>
<dbReference type="PANTHER" id="PTHR33768">
    <property type="entry name" value="MIP11318P"/>
    <property type="match status" value="1"/>
</dbReference>
<dbReference type="PANTHER" id="PTHR33768:SF3">
    <property type="entry name" value="MIP11318P"/>
    <property type="match status" value="1"/>
</dbReference>
<feature type="region of interest" description="Disordered" evidence="2">
    <location>
        <begin position="80"/>
        <end position="108"/>
    </location>
</feature>
<feature type="compositionally biased region" description="Low complexity" evidence="2">
    <location>
        <begin position="197"/>
        <end position="206"/>
    </location>
</feature>